<name>A0AAD3YAY8_9TREE</name>
<dbReference type="GO" id="GO:0005737">
    <property type="term" value="C:cytoplasm"/>
    <property type="evidence" value="ECO:0007669"/>
    <property type="project" value="TreeGrafter"/>
</dbReference>
<evidence type="ECO:0000256" key="1">
    <source>
        <dbReference type="ARBA" id="ARBA00022737"/>
    </source>
</evidence>
<dbReference type="GO" id="GO:0030422">
    <property type="term" value="P:siRNA processing"/>
    <property type="evidence" value="ECO:0007669"/>
    <property type="project" value="TreeGrafter"/>
</dbReference>
<dbReference type="GO" id="GO:0003723">
    <property type="term" value="F:RNA binding"/>
    <property type="evidence" value="ECO:0007669"/>
    <property type="project" value="TreeGrafter"/>
</dbReference>
<evidence type="ECO:0000256" key="3">
    <source>
        <dbReference type="ARBA" id="ARBA00022801"/>
    </source>
</evidence>
<dbReference type="Gene3D" id="1.10.1520.10">
    <property type="entry name" value="Ribonuclease III domain"/>
    <property type="match status" value="2"/>
</dbReference>
<organism evidence="8 9">
    <name type="scientific">Cutaneotrichosporon spelunceum</name>
    <dbReference type="NCBI Taxonomy" id="1672016"/>
    <lineage>
        <taxon>Eukaryota</taxon>
        <taxon>Fungi</taxon>
        <taxon>Dikarya</taxon>
        <taxon>Basidiomycota</taxon>
        <taxon>Agaricomycotina</taxon>
        <taxon>Tremellomycetes</taxon>
        <taxon>Trichosporonales</taxon>
        <taxon>Trichosporonaceae</taxon>
        <taxon>Cutaneotrichosporon</taxon>
    </lineage>
</organism>
<keyword evidence="3" id="KW-0378">Hydrolase</keyword>
<dbReference type="AlphaFoldDB" id="A0AAD3YAY8"/>
<dbReference type="InterPro" id="IPR000999">
    <property type="entry name" value="RNase_III_dom"/>
</dbReference>
<dbReference type="PROSITE" id="PS50142">
    <property type="entry name" value="RNASE_3_2"/>
    <property type="match status" value="2"/>
</dbReference>
<reference evidence="8" key="2">
    <citation type="submission" date="2023-06" db="EMBL/GenBank/DDBJ databases">
        <authorList>
            <person name="Kobayashi Y."/>
            <person name="Kayamori A."/>
            <person name="Aoki K."/>
            <person name="Shiwa Y."/>
            <person name="Fujita N."/>
            <person name="Sugita T."/>
            <person name="Iwasaki W."/>
            <person name="Tanaka N."/>
            <person name="Takashima M."/>
        </authorList>
    </citation>
    <scope>NUCLEOTIDE SEQUENCE</scope>
    <source>
        <strain evidence="8">HIS016</strain>
    </source>
</reference>
<evidence type="ECO:0000256" key="4">
    <source>
        <dbReference type="ARBA" id="ARBA00022806"/>
    </source>
</evidence>
<keyword evidence="2" id="KW-0547">Nucleotide-binding</keyword>
<dbReference type="Gene3D" id="3.30.160.380">
    <property type="entry name" value="Dicer dimerisation domain"/>
    <property type="match status" value="1"/>
</dbReference>
<feature type="domain" description="RNase III" evidence="7">
    <location>
        <begin position="715"/>
        <end position="847"/>
    </location>
</feature>
<evidence type="ECO:0000313" key="8">
    <source>
        <dbReference type="EMBL" id="GMK56510.1"/>
    </source>
</evidence>
<dbReference type="EMBL" id="BTCM01000003">
    <property type="protein sequence ID" value="GMK56510.1"/>
    <property type="molecule type" value="Genomic_DNA"/>
</dbReference>
<evidence type="ECO:0000259" key="7">
    <source>
        <dbReference type="PROSITE" id="PS50142"/>
    </source>
</evidence>
<dbReference type="InterPro" id="IPR038248">
    <property type="entry name" value="Dicer_dimer_sf"/>
</dbReference>
<feature type="domain" description="RNase III" evidence="7">
    <location>
        <begin position="496"/>
        <end position="648"/>
    </location>
</feature>
<protein>
    <recommendedName>
        <fullName evidence="7">RNase III domain-containing protein</fullName>
    </recommendedName>
</protein>
<proteinExistence type="predicted"/>
<keyword evidence="5" id="KW-0067">ATP-binding</keyword>
<evidence type="ECO:0000256" key="2">
    <source>
        <dbReference type="ARBA" id="ARBA00022741"/>
    </source>
</evidence>
<dbReference type="CDD" id="cd00593">
    <property type="entry name" value="RIBOc"/>
    <property type="match status" value="2"/>
</dbReference>
<dbReference type="PANTHER" id="PTHR14950">
    <property type="entry name" value="DICER-RELATED"/>
    <property type="match status" value="1"/>
</dbReference>
<gene>
    <name evidence="8" type="ORF">CspeluHIS016_0303500</name>
</gene>
<dbReference type="Pfam" id="PF00636">
    <property type="entry name" value="Ribonuclease_3"/>
    <property type="match status" value="2"/>
</dbReference>
<dbReference type="GO" id="GO:0005524">
    <property type="term" value="F:ATP binding"/>
    <property type="evidence" value="ECO:0007669"/>
    <property type="project" value="UniProtKB-KW"/>
</dbReference>
<keyword evidence="1" id="KW-0677">Repeat</keyword>
<dbReference type="GO" id="GO:0004525">
    <property type="term" value="F:ribonuclease III activity"/>
    <property type="evidence" value="ECO:0007669"/>
    <property type="project" value="InterPro"/>
</dbReference>
<dbReference type="InterPro" id="IPR036389">
    <property type="entry name" value="RNase_III_sf"/>
</dbReference>
<reference evidence="8" key="1">
    <citation type="journal article" date="2023" name="BMC Genomics">
        <title>Chromosome-level genome assemblies of Cutaneotrichosporon spp. (Trichosporonales, Basidiomycota) reveal imbalanced evolution between nucleotide sequences and chromosome synteny.</title>
        <authorList>
            <person name="Kobayashi Y."/>
            <person name="Kayamori A."/>
            <person name="Aoki K."/>
            <person name="Shiwa Y."/>
            <person name="Matsutani M."/>
            <person name="Fujita N."/>
            <person name="Sugita T."/>
            <person name="Iwasaki W."/>
            <person name="Tanaka N."/>
            <person name="Takashima M."/>
        </authorList>
    </citation>
    <scope>NUCLEOTIDE SEQUENCE</scope>
    <source>
        <strain evidence="8">HIS016</strain>
    </source>
</reference>
<dbReference type="GO" id="GO:0004386">
    <property type="term" value="F:helicase activity"/>
    <property type="evidence" value="ECO:0007669"/>
    <property type="project" value="UniProtKB-KW"/>
</dbReference>
<dbReference type="Proteomes" id="UP001222932">
    <property type="component" value="Unassembled WGS sequence"/>
</dbReference>
<sequence>MDLAEFIRLTQPRRSPPASTAAGAAARHVGDPPPYSVTDPLAAPGSSRPQPKRKRSLANGPPAGPSGKRSKGKAKEIEGAQPGEQLVFREPQDVEPPPSLTLDNATGILSEYAGSLRNNLALHGLEWTVTQHNGKPPVFSATISLPFNSPIRSANGVRQRSKKLAKASASLAAVTSLMRFGEIGTDFSLHPMHPGHRKRKETKVAVAEPVPKNRPYIAGPEWWASLPPLDAANGLFGSVIELEIEDFPERAAECRPLLLVTSRPLPFDGASLDVSGNKVAAFAHVSPSYPLKIRSEDLECAIGYSTVLFEGVCHRTIECQWSRARYAILPLKWAADFSSPLTRNHISWGEVMDTCSHPLEPLRYHDFDELKAQCEGRLICGMTRSLRWVVRGVRDDLRPDSIRKDSLSYGTLSKGERKSYGYAPSAVVTDPTQPLLAVQAEIDNIVTGIVSNLQVKSIREAVVLPELLSLHSISAGTFRTASLLPILLPMLDAQLLGMEMSEALFGSRIKPHLAREAITASQARPVPSMQDYQRLELLGDSVLKLVVDSLLYVHMAEQNQDGDLPNEGALVAAGNIIQQNTTLTASAEKANFAGYIRGIYHSPAEWLPHGWIVSGAHQTPTPDHQQLGKKVLADVSEALIGATLLSAQDNALDFLSNREGLKLVLATIRDLKIPVPQLEWTDLRGLQLPRDVLNTVSSKPLTVLGYTFKDPAKGHIALSATKGRIHFERYEHIGDALVGLMAMLHLWDEYPRASNAALTNAKQSRVSNGSLAAFFVSSGLTNLITDSAGTIRSQTIQMANGLRAAQASVDALDPAKRCTAYWNSVSTNKHMADHVEALFGAILDDSDFDPQPAMEMYSTHVAPFMRQYALPPTGSGSHPHTTLQRLLDRRNCYGLTKEQENVYDDSQKVVKCLVTVKIHGTVVGFGEALSRPLAERRAFGAALEYVKQNPTRHICLCKRK</sequence>
<keyword evidence="9" id="KW-1185">Reference proteome</keyword>
<keyword evidence="4" id="KW-0347">Helicase</keyword>
<dbReference type="SMART" id="SM00535">
    <property type="entry name" value="RIBOc"/>
    <property type="match status" value="2"/>
</dbReference>
<dbReference type="PANTHER" id="PTHR14950:SF37">
    <property type="entry name" value="ENDORIBONUCLEASE DICER"/>
    <property type="match status" value="1"/>
</dbReference>
<dbReference type="SUPFAM" id="SSF69065">
    <property type="entry name" value="RNase III domain-like"/>
    <property type="match status" value="2"/>
</dbReference>
<dbReference type="InterPro" id="IPR005034">
    <property type="entry name" value="Dicer_dimerisation"/>
</dbReference>
<evidence type="ECO:0000313" key="9">
    <source>
        <dbReference type="Proteomes" id="UP001222932"/>
    </source>
</evidence>
<feature type="compositionally biased region" description="Low complexity" evidence="6">
    <location>
        <begin position="12"/>
        <end position="27"/>
    </location>
</feature>
<feature type="region of interest" description="Disordered" evidence="6">
    <location>
        <begin position="1"/>
        <end position="99"/>
    </location>
</feature>
<comment type="caution">
    <text evidence="8">The sequence shown here is derived from an EMBL/GenBank/DDBJ whole genome shotgun (WGS) entry which is preliminary data.</text>
</comment>
<dbReference type="GO" id="GO:0005634">
    <property type="term" value="C:nucleus"/>
    <property type="evidence" value="ECO:0007669"/>
    <property type="project" value="TreeGrafter"/>
</dbReference>
<evidence type="ECO:0000256" key="6">
    <source>
        <dbReference type="SAM" id="MobiDB-lite"/>
    </source>
</evidence>
<dbReference type="Pfam" id="PF03368">
    <property type="entry name" value="Dicer_dimer"/>
    <property type="match status" value="1"/>
</dbReference>
<accession>A0AAD3YAY8</accession>
<evidence type="ECO:0000256" key="5">
    <source>
        <dbReference type="ARBA" id="ARBA00022840"/>
    </source>
</evidence>